<accession>A0A940N7X4</accession>
<evidence type="ECO:0000313" key="2">
    <source>
        <dbReference type="EMBL" id="MBP0495712.1"/>
    </source>
</evidence>
<dbReference type="CDD" id="cd07012">
    <property type="entry name" value="PBP2_Bug_TTT"/>
    <property type="match status" value="1"/>
</dbReference>
<dbReference type="Pfam" id="PF03401">
    <property type="entry name" value="TctC"/>
    <property type="match status" value="1"/>
</dbReference>
<sequence length="324" mass="34355">MPTPARLPRLSRRGLGLAALSAPRPGRAAAWPDRPLTLVVPFGAGAGNDITSRTLAGFLERELGQPVAVVNRPGAGGEIGLNAVADARADGYTLGNLSTPGVVTIPIERRPRWTLDSFEPIAGIVNDPAVIAVRPDSSIASIADLVEAARRQPGAVTVATQGLGSASHFSVRLLEMAAGVRFEPVTYLAGPQSILALAQRDVVASTANLGESMIMTAGQPWRPLGVMAPERLSLAPDLPTFREAAYDIEMGSLRGIGAPKGVPEPVLEVLSAAIGRVVADPEYRAACARTMQPISYLPRAEYSATLRRMDEAYRRMWQAAPWTR</sequence>
<comment type="similarity">
    <text evidence="1">Belongs to the UPF0065 (bug) family.</text>
</comment>
<dbReference type="EMBL" id="JAGIZA010000020">
    <property type="protein sequence ID" value="MBP0495712.1"/>
    <property type="molecule type" value="Genomic_DNA"/>
</dbReference>
<comment type="caution">
    <text evidence="2">The sequence shown here is derived from an EMBL/GenBank/DDBJ whole genome shotgun (WGS) entry which is preliminary data.</text>
</comment>
<dbReference type="PANTHER" id="PTHR42928:SF5">
    <property type="entry name" value="BLR1237 PROTEIN"/>
    <property type="match status" value="1"/>
</dbReference>
<dbReference type="SUPFAM" id="SSF53850">
    <property type="entry name" value="Periplasmic binding protein-like II"/>
    <property type="match status" value="1"/>
</dbReference>
<dbReference type="PIRSF" id="PIRSF017082">
    <property type="entry name" value="YflP"/>
    <property type="match status" value="1"/>
</dbReference>
<keyword evidence="3" id="KW-1185">Reference proteome</keyword>
<dbReference type="Gene3D" id="3.40.190.10">
    <property type="entry name" value="Periplasmic binding protein-like II"/>
    <property type="match status" value="1"/>
</dbReference>
<dbReference type="RefSeq" id="WP_209376508.1">
    <property type="nucleotide sequence ID" value="NZ_JAGIZA010000020.1"/>
</dbReference>
<gene>
    <name evidence="2" type="ORF">J5Y10_23210</name>
</gene>
<reference evidence="2" key="1">
    <citation type="submission" date="2021-03" db="EMBL/GenBank/DDBJ databases">
        <authorList>
            <person name="So Y."/>
        </authorList>
    </citation>
    <scope>NUCLEOTIDE SEQUENCE</scope>
    <source>
        <strain evidence="2">SG15</strain>
    </source>
</reference>
<dbReference type="AlphaFoldDB" id="A0A940N7X4"/>
<evidence type="ECO:0000313" key="3">
    <source>
        <dbReference type="Proteomes" id="UP000677537"/>
    </source>
</evidence>
<name>A0A940N7X4_9PROT</name>
<dbReference type="Gene3D" id="3.40.190.150">
    <property type="entry name" value="Bordetella uptake gene, domain 1"/>
    <property type="match status" value="1"/>
</dbReference>
<dbReference type="InterPro" id="IPR005064">
    <property type="entry name" value="BUG"/>
</dbReference>
<evidence type="ECO:0000256" key="1">
    <source>
        <dbReference type="ARBA" id="ARBA00006987"/>
    </source>
</evidence>
<organism evidence="2 3">
    <name type="scientific">Roseomonas indoligenes</name>
    <dbReference type="NCBI Taxonomy" id="2820811"/>
    <lineage>
        <taxon>Bacteria</taxon>
        <taxon>Pseudomonadati</taxon>
        <taxon>Pseudomonadota</taxon>
        <taxon>Alphaproteobacteria</taxon>
        <taxon>Acetobacterales</taxon>
        <taxon>Roseomonadaceae</taxon>
        <taxon>Roseomonas</taxon>
    </lineage>
</organism>
<proteinExistence type="inferred from homology"/>
<dbReference type="InterPro" id="IPR042100">
    <property type="entry name" value="Bug_dom1"/>
</dbReference>
<dbReference type="PANTHER" id="PTHR42928">
    <property type="entry name" value="TRICARBOXYLATE-BINDING PROTEIN"/>
    <property type="match status" value="1"/>
</dbReference>
<protein>
    <submittedName>
        <fullName evidence="2">Tripartite tricarboxylate transporter substrate binding protein</fullName>
    </submittedName>
</protein>
<dbReference type="Proteomes" id="UP000677537">
    <property type="component" value="Unassembled WGS sequence"/>
</dbReference>